<evidence type="ECO:0000313" key="2">
    <source>
        <dbReference type="EMBL" id="PXX46649.1"/>
    </source>
</evidence>
<dbReference type="SUPFAM" id="SSF54001">
    <property type="entry name" value="Cysteine proteinases"/>
    <property type="match status" value="1"/>
</dbReference>
<dbReference type="InterPro" id="IPR038765">
    <property type="entry name" value="Papain-like_cys_pep_sf"/>
</dbReference>
<dbReference type="Gene3D" id="1.10.3670.10">
    <property type="entry name" value="Putative xylanase like domain"/>
    <property type="match status" value="1"/>
</dbReference>
<reference evidence="2 3" key="1">
    <citation type="submission" date="2018-05" db="EMBL/GenBank/DDBJ databases">
        <title>Genomic Encyclopedia of Type Strains, Phase IV (KMG-IV): sequencing the most valuable type-strain genomes for metagenomic binning, comparative biology and taxonomic classification.</title>
        <authorList>
            <person name="Goeker M."/>
        </authorList>
    </citation>
    <scope>NUCLEOTIDE SEQUENCE [LARGE SCALE GENOMIC DNA]</scope>
    <source>
        <strain evidence="2 3">DSM 19792</strain>
    </source>
</reference>
<comment type="caution">
    <text evidence="2">The sequence shown here is derived from an EMBL/GenBank/DDBJ whole genome shotgun (WGS) entry which is preliminary data.</text>
</comment>
<dbReference type="EMBL" id="QJKB01000001">
    <property type="protein sequence ID" value="PXX46649.1"/>
    <property type="molecule type" value="Genomic_DNA"/>
</dbReference>
<keyword evidence="1" id="KW-0732">Signal</keyword>
<feature type="chain" id="PRO_5016459820" evidence="1">
    <location>
        <begin position="23"/>
        <end position="313"/>
    </location>
</feature>
<sequence>MLLRALAFSLASAFLIAAPVQAQDKLVTTPAKLVAEPFQNKKIFQMTPQEVDQYLAYLYVNVPDLRQRIALIARKNIGQPYKLNLLGEFPFELHDSLPMYSLTHSDCLVFAEHTYAMALSRSWEEFFWTLQRIRYKDGLIGVATRNHYTEVDWNPNNAWLLKDVSAGFGADKVASYDIVVDRAKFLREQHHKETAIPVQNSREAYVKADKVSAILDQLRDGDFVNVVSDKDGYQSITHVGLVVVDANGKRNFLNSGEPQVKEESFDAFISRTNERTRTSKLAKPRRLLGFKFLRLRDDIAIPGAVSLPRPGVK</sequence>
<dbReference type="AlphaFoldDB" id="A0A318JGY2"/>
<organism evidence="2 3">
    <name type="scientific">Undibacterium pigrum</name>
    <dbReference type="NCBI Taxonomy" id="401470"/>
    <lineage>
        <taxon>Bacteria</taxon>
        <taxon>Pseudomonadati</taxon>
        <taxon>Pseudomonadota</taxon>
        <taxon>Betaproteobacteria</taxon>
        <taxon>Burkholderiales</taxon>
        <taxon>Oxalobacteraceae</taxon>
        <taxon>Undibacterium</taxon>
    </lineage>
</organism>
<dbReference type="Proteomes" id="UP000247792">
    <property type="component" value="Unassembled WGS sequence"/>
</dbReference>
<feature type="signal peptide" evidence="1">
    <location>
        <begin position="1"/>
        <end position="22"/>
    </location>
</feature>
<accession>A0A318JGY2</accession>
<dbReference type="RefSeq" id="WP_110253109.1">
    <property type="nucleotide sequence ID" value="NZ_QJKB01000001.1"/>
</dbReference>
<name>A0A318JGY2_9BURK</name>
<dbReference type="OrthoDB" id="8740273at2"/>
<evidence type="ECO:0000313" key="3">
    <source>
        <dbReference type="Proteomes" id="UP000247792"/>
    </source>
</evidence>
<gene>
    <name evidence="2" type="ORF">DFR42_101222</name>
</gene>
<keyword evidence="3" id="KW-1185">Reference proteome</keyword>
<dbReference type="Gene3D" id="2.30.260.10">
    <property type="entry name" value="putative xylanase like domain"/>
    <property type="match status" value="1"/>
</dbReference>
<proteinExistence type="predicted"/>
<dbReference type="Pfam" id="PF07313">
    <property type="entry name" value="AmiA-like"/>
    <property type="match status" value="1"/>
</dbReference>
<evidence type="ECO:0000256" key="1">
    <source>
        <dbReference type="SAM" id="SignalP"/>
    </source>
</evidence>
<protein>
    <submittedName>
        <fullName evidence="2">Uncharacterized protein DUF1460</fullName>
    </submittedName>
</protein>
<dbReference type="InterPro" id="IPR010846">
    <property type="entry name" value="AmiA-like"/>
</dbReference>